<protein>
    <submittedName>
        <fullName evidence="2">N-acetylglucosamine-1-phosphate uridyltransferase</fullName>
        <ecNumber evidence="2">2.7.7.24</ecNumber>
    </submittedName>
</protein>
<evidence type="ECO:0000259" key="1">
    <source>
        <dbReference type="Pfam" id="PF00483"/>
    </source>
</evidence>
<evidence type="ECO:0000313" key="3">
    <source>
        <dbReference type="Proteomes" id="UP001218034"/>
    </source>
</evidence>
<dbReference type="SUPFAM" id="SSF53448">
    <property type="entry name" value="Nucleotide-diphospho-sugar transferases"/>
    <property type="match status" value="1"/>
</dbReference>
<dbReference type="InterPro" id="IPR029044">
    <property type="entry name" value="Nucleotide-diphossugar_trans"/>
</dbReference>
<dbReference type="InterPro" id="IPR005835">
    <property type="entry name" value="NTP_transferase_dom"/>
</dbReference>
<dbReference type="EC" id="2.7.7.24" evidence="2"/>
<dbReference type="Gene3D" id="3.90.550.10">
    <property type="entry name" value="Spore Coat Polysaccharide Biosynthesis Protein SpsA, Chain A"/>
    <property type="match status" value="1"/>
</dbReference>
<dbReference type="Proteomes" id="UP001218034">
    <property type="component" value="Chromosome"/>
</dbReference>
<organism evidence="2 3">
    <name type="scientific">Candidatus Nanohalococcus occultus</name>
    <dbReference type="NCBI Taxonomy" id="2978047"/>
    <lineage>
        <taxon>Archaea</taxon>
        <taxon>Candidatus Nanohalarchaeota</taxon>
        <taxon>Candidatus Nanohalarchaeota incertae sedis</taxon>
        <taxon>Candidatus Nanohalococcus</taxon>
    </lineage>
</organism>
<dbReference type="GO" id="GO:0008879">
    <property type="term" value="F:glucose-1-phosphate thymidylyltransferase activity"/>
    <property type="evidence" value="ECO:0007669"/>
    <property type="project" value="UniProtKB-EC"/>
</dbReference>
<sequence length="320" mass="36257">MKAIVLAGGHATRLWPITKHRAKPLLPLGEKPIIDFMLEELDDEVEETIISTNAKFAGDFEDYIEEYDRNARVVVEQQDSEEEKPGTIGAIIKLIEKEGLDDDLLVVGGDNYFGFSFSDLLDFCREKDAPVNVVYDINDFEHAKQFGIVDTEEDRIVGFEEKPEEPPSTLASTACYYFPKRNVSLFNQYEDHFKQTDVPAEQYLDEPGRLIEWAHEREEMYAFSFSGEWHDVGTRKGYLEATEAVIDRAVISGDTENCEIGENVVVMEGARLENVEIENSIVFPEAEVKNSEIRSSLIDKKTEIEDSELQGAVIGAHTKF</sequence>
<dbReference type="CDD" id="cd04181">
    <property type="entry name" value="NTP_transferase"/>
    <property type="match status" value="1"/>
</dbReference>
<keyword evidence="3" id="KW-1185">Reference proteome</keyword>
<keyword evidence="2" id="KW-0808">Transferase</keyword>
<feature type="domain" description="Nucleotidyl transferase" evidence="1">
    <location>
        <begin position="2"/>
        <end position="246"/>
    </location>
</feature>
<reference evidence="2 3" key="1">
    <citation type="submission" date="2022-09" db="EMBL/GenBank/DDBJ databases">
        <title>Xylan utilization by haloarchaea-nanohaloarchaea associations.</title>
        <authorList>
            <person name="Yakimov M."/>
        </authorList>
    </citation>
    <scope>NUCLEOTIDE SEQUENCE [LARGE SCALE GENOMIC DNA]</scope>
    <source>
        <strain evidence="2 3">SVXNc</strain>
    </source>
</reference>
<name>A0ABY8CDU7_9ARCH</name>
<dbReference type="RefSeq" id="WP_347722219.1">
    <property type="nucleotide sequence ID" value="NZ_CP104395.1"/>
</dbReference>
<proteinExistence type="predicted"/>
<dbReference type="EMBL" id="CP104395">
    <property type="protein sequence ID" value="WEL19347.1"/>
    <property type="molecule type" value="Genomic_DNA"/>
</dbReference>
<dbReference type="PANTHER" id="PTHR42883">
    <property type="entry name" value="GLUCOSE-1-PHOSPHATE THYMIDYLTRANSFERASE"/>
    <property type="match status" value="1"/>
</dbReference>
<keyword evidence="2" id="KW-0548">Nucleotidyltransferase</keyword>
<accession>A0ABY8CDU7</accession>
<dbReference type="GeneID" id="90589757"/>
<dbReference type="PANTHER" id="PTHR42883:SF2">
    <property type="entry name" value="THYMIDYLYLTRANSFERASE"/>
    <property type="match status" value="1"/>
</dbReference>
<gene>
    <name evidence="2" type="primary">gcd1</name>
    <name evidence="2" type="ORF">SVXNc_0321</name>
</gene>
<dbReference type="Pfam" id="PF00483">
    <property type="entry name" value="NTP_transferase"/>
    <property type="match status" value="1"/>
</dbReference>
<evidence type="ECO:0000313" key="2">
    <source>
        <dbReference type="EMBL" id="WEL19347.1"/>
    </source>
</evidence>